<gene>
    <name evidence="3" type="ORF">EVOR1521_LOCUS3590</name>
</gene>
<keyword evidence="2" id="KW-0812">Transmembrane</keyword>
<evidence type="ECO:0000313" key="3">
    <source>
        <dbReference type="EMBL" id="CAJ1373896.1"/>
    </source>
</evidence>
<protein>
    <recommendedName>
        <fullName evidence="5">Transmembrane protein</fullName>
    </recommendedName>
</protein>
<keyword evidence="4" id="KW-1185">Reference proteome</keyword>
<proteinExistence type="predicted"/>
<dbReference type="Proteomes" id="UP001178507">
    <property type="component" value="Unassembled WGS sequence"/>
</dbReference>
<evidence type="ECO:0008006" key="5">
    <source>
        <dbReference type="Google" id="ProtNLM"/>
    </source>
</evidence>
<dbReference type="AlphaFoldDB" id="A0AA36HRV1"/>
<accession>A0AA36HRV1</accession>
<feature type="transmembrane region" description="Helical" evidence="2">
    <location>
        <begin position="129"/>
        <end position="151"/>
    </location>
</feature>
<comment type="caution">
    <text evidence="3">The sequence shown here is derived from an EMBL/GenBank/DDBJ whole genome shotgun (WGS) entry which is preliminary data.</text>
</comment>
<keyword evidence="2" id="KW-0472">Membrane</keyword>
<evidence type="ECO:0000313" key="4">
    <source>
        <dbReference type="Proteomes" id="UP001178507"/>
    </source>
</evidence>
<name>A0AA36HRV1_9DINO</name>
<reference evidence="3" key="1">
    <citation type="submission" date="2023-08" db="EMBL/GenBank/DDBJ databases">
        <authorList>
            <person name="Chen Y."/>
            <person name="Shah S."/>
            <person name="Dougan E. K."/>
            <person name="Thang M."/>
            <person name="Chan C."/>
        </authorList>
    </citation>
    <scope>NUCLEOTIDE SEQUENCE</scope>
</reference>
<feature type="transmembrane region" description="Helical" evidence="2">
    <location>
        <begin position="393"/>
        <end position="412"/>
    </location>
</feature>
<feature type="transmembrane region" description="Helical" evidence="2">
    <location>
        <begin position="206"/>
        <end position="230"/>
    </location>
</feature>
<evidence type="ECO:0000256" key="2">
    <source>
        <dbReference type="SAM" id="Phobius"/>
    </source>
</evidence>
<feature type="transmembrane region" description="Helical" evidence="2">
    <location>
        <begin position="269"/>
        <end position="292"/>
    </location>
</feature>
<organism evidence="3 4">
    <name type="scientific">Effrenium voratum</name>
    <dbReference type="NCBI Taxonomy" id="2562239"/>
    <lineage>
        <taxon>Eukaryota</taxon>
        <taxon>Sar</taxon>
        <taxon>Alveolata</taxon>
        <taxon>Dinophyceae</taxon>
        <taxon>Suessiales</taxon>
        <taxon>Symbiodiniaceae</taxon>
        <taxon>Effrenium</taxon>
    </lineage>
</organism>
<dbReference type="EMBL" id="CAUJNA010000223">
    <property type="protein sequence ID" value="CAJ1373896.1"/>
    <property type="molecule type" value="Genomic_DNA"/>
</dbReference>
<evidence type="ECO:0000256" key="1">
    <source>
        <dbReference type="SAM" id="MobiDB-lite"/>
    </source>
</evidence>
<keyword evidence="2" id="KW-1133">Transmembrane helix</keyword>
<feature type="region of interest" description="Disordered" evidence="1">
    <location>
        <begin position="1"/>
        <end position="23"/>
    </location>
</feature>
<feature type="transmembrane region" description="Helical" evidence="2">
    <location>
        <begin position="163"/>
        <end position="185"/>
    </location>
</feature>
<sequence>MEPEGRRRSRSEEFREREVKEGDVQSSYFDVKLQPVAGEQDERRGSRGRELFWRSLVESAACSEVAVNLLLPSLVCSRRLGAWRPPSEWVLLLLTLVLNLGGSFLEGFFKSTRLLSQTVRWSQKDHLQVFVTAEAFSAGFLSVATSFPGVSGSASGIPLGLNTLWFGALFSFSNMLLGLLCYLWGCRLGRSAVQRRWAQLLRFAHVWPQAARAATLLAVLAPVALSPAWAQVVSFNLPLDLAEPELRPSGEWLPKLRYNGWTILECPSFVFGLLCGIGMSVVGAALATFFCGRFDSRNRPAARLLSNVLASLLAYVARAVDAALDSAQGGSLSTSDFLRSKFVGSFCGALSAFSGTIGDIADMQLGSATEDSVLDEKEGHKSRRLTDLSKIPAVYNFLLHWVLTLLVMWGCARFESWPHDLPTPLPLAPSVAMPLTASPLPARPLVRSHAVVRWGVLEPDNEV</sequence>